<comment type="similarity">
    <text evidence="3">Belongs to the major facilitator superfamily. TCR/Tet family.</text>
</comment>
<dbReference type="PRINTS" id="PR01035">
    <property type="entry name" value="TCRTETA"/>
</dbReference>
<feature type="transmembrane region" description="Helical" evidence="8">
    <location>
        <begin position="189"/>
        <end position="209"/>
    </location>
</feature>
<dbReference type="PROSITE" id="PS50850">
    <property type="entry name" value="MFS"/>
    <property type="match status" value="1"/>
</dbReference>
<dbReference type="AlphaFoldDB" id="A0AA87Q8U6"/>
<feature type="domain" description="Major facilitator superfamily (MFS) profile" evidence="9">
    <location>
        <begin position="29"/>
        <end position="424"/>
    </location>
</feature>
<evidence type="ECO:0000313" key="11">
    <source>
        <dbReference type="Proteomes" id="UP000026941"/>
    </source>
</evidence>
<feature type="transmembrane region" description="Helical" evidence="8">
    <location>
        <begin position="369"/>
        <end position="389"/>
    </location>
</feature>
<dbReference type="EMBL" id="BAYX01000006">
    <property type="protein sequence ID" value="GAJ93592.1"/>
    <property type="molecule type" value="Genomic_DNA"/>
</dbReference>
<evidence type="ECO:0000259" key="9">
    <source>
        <dbReference type="PROSITE" id="PS50850"/>
    </source>
</evidence>
<evidence type="ECO:0000313" key="10">
    <source>
        <dbReference type="EMBL" id="GAJ93592.1"/>
    </source>
</evidence>
<proteinExistence type="inferred from homology"/>
<dbReference type="RefSeq" id="WP_042472611.1">
    <property type="nucleotide sequence ID" value="NZ_BAYX01000006.1"/>
</dbReference>
<organism evidence="10 11">
    <name type="scientific">Rhizobium rhizogenes NBRC 13257</name>
    <dbReference type="NCBI Taxonomy" id="1220581"/>
    <lineage>
        <taxon>Bacteria</taxon>
        <taxon>Pseudomonadati</taxon>
        <taxon>Pseudomonadota</taxon>
        <taxon>Alphaproteobacteria</taxon>
        <taxon>Hyphomicrobiales</taxon>
        <taxon>Rhizobiaceae</taxon>
        <taxon>Rhizobium/Agrobacterium group</taxon>
        <taxon>Rhizobium</taxon>
    </lineage>
</organism>
<reference evidence="10 11" key="1">
    <citation type="submission" date="2014-05" db="EMBL/GenBank/DDBJ databases">
        <title>Whole genome shotgun sequence of Rhizobium rhizogenes NBRC 13257.</title>
        <authorList>
            <person name="Katano-Makiyama Y."/>
            <person name="Hosoyama A."/>
            <person name="Hashimoto M."/>
            <person name="Hosoyama Y."/>
            <person name="Noguchi M."/>
            <person name="Tsuchikane K."/>
            <person name="Kimura A."/>
            <person name="Ohji S."/>
            <person name="Ichikawa N."/>
            <person name="Yamazoe A."/>
            <person name="Fujita N."/>
        </authorList>
    </citation>
    <scope>NUCLEOTIDE SEQUENCE [LARGE SCALE GENOMIC DNA]</scope>
    <source>
        <strain evidence="10 11">NBRC 13257</strain>
    </source>
</reference>
<feature type="transmembrane region" description="Helical" evidence="8">
    <location>
        <begin position="277"/>
        <end position="295"/>
    </location>
</feature>
<feature type="transmembrane region" description="Helical" evidence="8">
    <location>
        <begin position="244"/>
        <end position="265"/>
    </location>
</feature>
<dbReference type="InterPro" id="IPR036259">
    <property type="entry name" value="MFS_trans_sf"/>
</dbReference>
<dbReference type="InterPro" id="IPR001958">
    <property type="entry name" value="Tet-R_TetA/multi-R_MdtG-like"/>
</dbReference>
<feature type="transmembrane region" description="Helical" evidence="8">
    <location>
        <begin position="401"/>
        <end position="420"/>
    </location>
</feature>
<keyword evidence="4" id="KW-0813">Transport</keyword>
<dbReference type="SUPFAM" id="SSF103473">
    <property type="entry name" value="MFS general substrate transporter"/>
    <property type="match status" value="1"/>
</dbReference>
<comment type="function">
    <text evidence="1">Resistance to tetracycline by an active tetracycline efflux. This is an energy-dependent process that decreases the accumulation of the antibiotic in whole cells. This protein functions as a metal-tetracycline/H(+) antiporter.</text>
</comment>
<accession>A0AA87Q8U6</accession>
<dbReference type="GO" id="GO:0016020">
    <property type="term" value="C:membrane"/>
    <property type="evidence" value="ECO:0007669"/>
    <property type="project" value="UniProtKB-SubCell"/>
</dbReference>
<dbReference type="InterPro" id="IPR005829">
    <property type="entry name" value="Sugar_transporter_CS"/>
</dbReference>
<feature type="transmembrane region" description="Helical" evidence="8">
    <location>
        <begin position="102"/>
        <end position="122"/>
    </location>
</feature>
<protein>
    <submittedName>
        <fullName evidence="10">Major facilitator superfamily transporter</fullName>
    </submittedName>
</protein>
<dbReference type="PANTHER" id="PTHR23504">
    <property type="entry name" value="MAJOR FACILITATOR SUPERFAMILY DOMAIN-CONTAINING PROTEIN 10"/>
    <property type="match status" value="1"/>
</dbReference>
<evidence type="ECO:0000256" key="4">
    <source>
        <dbReference type="ARBA" id="ARBA00022448"/>
    </source>
</evidence>
<evidence type="ECO:0000256" key="8">
    <source>
        <dbReference type="SAM" id="Phobius"/>
    </source>
</evidence>
<dbReference type="PANTHER" id="PTHR23504:SF15">
    <property type="entry name" value="MAJOR FACILITATOR SUPERFAMILY (MFS) PROFILE DOMAIN-CONTAINING PROTEIN"/>
    <property type="match status" value="1"/>
</dbReference>
<evidence type="ECO:0000256" key="2">
    <source>
        <dbReference type="ARBA" id="ARBA00004141"/>
    </source>
</evidence>
<dbReference type="PROSITE" id="PS00216">
    <property type="entry name" value="SUGAR_TRANSPORT_1"/>
    <property type="match status" value="1"/>
</dbReference>
<keyword evidence="5 8" id="KW-0812">Transmembrane</keyword>
<feature type="transmembrane region" description="Helical" evidence="8">
    <location>
        <begin position="307"/>
        <end position="326"/>
    </location>
</feature>
<comment type="subcellular location">
    <subcellularLocation>
        <location evidence="2">Membrane</location>
        <topology evidence="2">Multi-pass membrane protein</topology>
    </subcellularLocation>
</comment>
<dbReference type="GO" id="GO:0022857">
    <property type="term" value="F:transmembrane transporter activity"/>
    <property type="evidence" value="ECO:0007669"/>
    <property type="project" value="InterPro"/>
</dbReference>
<gene>
    <name evidence="10" type="ORF">RRH01S_06_02130</name>
</gene>
<sequence length="424" mass="44565">MGTKPNLTDAGGAPVCSEGAALYAAGRDRALPVGFILWILALDVLGMGLAMPVLPTLIAEFATVPAQRVSLVLGAAIASYSATQFLFAPMLGALSDRYGRRVVLLVALAGMAASNWMVALAGGLVSLLIGRALGGASAANIATVMAYIADVSDGERRTHLYGSVGSVIAVGLVVGPVAGGWLASINPHLPFIVAGALAALNLLYGWFYLPESLRQENRRPFEWRRANPIGSLYALFRNGSMRPYLLAAICTWFAYGVFQSCFVLANQVRYGWNVVDASWALAALALGMALSQRYLVRRLTAHFSNRWIISIGYGCCSVAYLCYFAASSPWLTCAGIAAQALGLVAEPAMRSELSRCATERHHGELQGGLTSMLSLVGAIAPLLGSYALTVAGGGTGDPATVGWPFVIGVAMYALAIGSLWHTND</sequence>
<feature type="transmembrane region" description="Helical" evidence="8">
    <location>
        <begin position="160"/>
        <end position="183"/>
    </location>
</feature>
<keyword evidence="7 8" id="KW-0472">Membrane</keyword>
<dbReference type="Pfam" id="PF07690">
    <property type="entry name" value="MFS_1"/>
    <property type="match status" value="1"/>
</dbReference>
<evidence type="ECO:0000256" key="1">
    <source>
        <dbReference type="ARBA" id="ARBA00003279"/>
    </source>
</evidence>
<feature type="transmembrane region" description="Helical" evidence="8">
    <location>
        <begin position="35"/>
        <end position="58"/>
    </location>
</feature>
<comment type="caution">
    <text evidence="10">The sequence shown here is derived from an EMBL/GenBank/DDBJ whole genome shotgun (WGS) entry which is preliminary data.</text>
</comment>
<evidence type="ECO:0000256" key="5">
    <source>
        <dbReference type="ARBA" id="ARBA00022692"/>
    </source>
</evidence>
<feature type="transmembrane region" description="Helical" evidence="8">
    <location>
        <begin position="128"/>
        <end position="148"/>
    </location>
</feature>
<evidence type="ECO:0000256" key="3">
    <source>
        <dbReference type="ARBA" id="ARBA00007520"/>
    </source>
</evidence>
<evidence type="ECO:0000256" key="7">
    <source>
        <dbReference type="ARBA" id="ARBA00023136"/>
    </source>
</evidence>
<name>A0AA87Q8U6_RHIRH</name>
<dbReference type="InterPro" id="IPR020846">
    <property type="entry name" value="MFS_dom"/>
</dbReference>
<keyword evidence="6 8" id="KW-1133">Transmembrane helix</keyword>
<dbReference type="Proteomes" id="UP000026941">
    <property type="component" value="Unassembled WGS sequence"/>
</dbReference>
<dbReference type="InterPro" id="IPR011701">
    <property type="entry name" value="MFS"/>
</dbReference>
<evidence type="ECO:0000256" key="6">
    <source>
        <dbReference type="ARBA" id="ARBA00022989"/>
    </source>
</evidence>
<feature type="transmembrane region" description="Helical" evidence="8">
    <location>
        <begin position="70"/>
        <end position="90"/>
    </location>
</feature>
<dbReference type="Gene3D" id="1.20.1250.20">
    <property type="entry name" value="MFS general substrate transporter like domains"/>
    <property type="match status" value="1"/>
</dbReference>